<name>A0A941JTB2_9CHRO</name>
<comment type="caution">
    <text evidence="1">The sequence shown here is derived from an EMBL/GenBank/DDBJ whole genome shotgun (WGS) entry which is preliminary data.</text>
</comment>
<evidence type="ECO:0000313" key="2">
    <source>
        <dbReference type="Proteomes" id="UP000767446"/>
    </source>
</evidence>
<proteinExistence type="predicted"/>
<reference evidence="1" key="1">
    <citation type="submission" date="2021-02" db="EMBL/GenBank/DDBJ databases">
        <title>Metagenome analyses of Stigonema ocellatum DSM 106950, Chlorogloea purpurea SAG 13.99 and Gomphosphaeria aponina DSM 107014.</title>
        <authorList>
            <person name="Marter P."/>
            <person name="Huang S."/>
        </authorList>
    </citation>
    <scope>NUCLEOTIDE SEQUENCE</scope>
    <source>
        <strain evidence="1">JP213</strain>
    </source>
</reference>
<keyword evidence="1" id="KW-0645">Protease</keyword>
<dbReference type="AlphaFoldDB" id="A0A941JTB2"/>
<gene>
    <name evidence="1" type="ORF">DSM107014_10450</name>
</gene>
<dbReference type="GO" id="GO:0008233">
    <property type="term" value="F:peptidase activity"/>
    <property type="evidence" value="ECO:0007669"/>
    <property type="project" value="UniProtKB-KW"/>
</dbReference>
<evidence type="ECO:0000313" key="1">
    <source>
        <dbReference type="EMBL" id="MBR8828297.1"/>
    </source>
</evidence>
<organism evidence="1 2">
    <name type="scientific">Gomphosphaeria aponina SAG 52.96 = DSM 107014</name>
    <dbReference type="NCBI Taxonomy" id="1521640"/>
    <lineage>
        <taxon>Bacteria</taxon>
        <taxon>Bacillati</taxon>
        <taxon>Cyanobacteriota</taxon>
        <taxon>Cyanophyceae</taxon>
        <taxon>Oscillatoriophycideae</taxon>
        <taxon>Chroococcales</taxon>
        <taxon>Gomphosphaeriaceae</taxon>
        <taxon>Gomphosphaeria</taxon>
    </lineage>
</organism>
<dbReference type="Proteomes" id="UP000767446">
    <property type="component" value="Unassembled WGS sequence"/>
</dbReference>
<keyword evidence="1" id="KW-0378">Hydrolase</keyword>
<sequence length="122" mass="13830">MIQGYFGENGELFFELDLVTVDGEILSVNGLLDTGFTDWLAMNIQDIESLDWQYIKKRQMKTARGESRFNLYQGTVIFDGQELTIPVLGGEEITEVLLGLAWLENRRLLADKKAGLLTLEEV</sequence>
<accession>A0A941JTB2</accession>
<dbReference type="EMBL" id="JADQBC010000064">
    <property type="protein sequence ID" value="MBR8828297.1"/>
    <property type="molecule type" value="Genomic_DNA"/>
</dbReference>
<dbReference type="GO" id="GO:0006508">
    <property type="term" value="P:proteolysis"/>
    <property type="evidence" value="ECO:0007669"/>
    <property type="project" value="UniProtKB-KW"/>
</dbReference>
<protein>
    <submittedName>
        <fullName evidence="1">Aspartyl protease</fullName>
    </submittedName>
</protein>